<comment type="caution">
    <text evidence="1">The sequence shown here is derived from an EMBL/GenBank/DDBJ whole genome shotgun (WGS) entry which is preliminary data.</text>
</comment>
<organism evidence="1 2">
    <name type="scientific">Adineta steineri</name>
    <dbReference type="NCBI Taxonomy" id="433720"/>
    <lineage>
        <taxon>Eukaryota</taxon>
        <taxon>Metazoa</taxon>
        <taxon>Spiralia</taxon>
        <taxon>Gnathifera</taxon>
        <taxon>Rotifera</taxon>
        <taxon>Eurotatoria</taxon>
        <taxon>Bdelloidea</taxon>
        <taxon>Adinetida</taxon>
        <taxon>Adinetidae</taxon>
        <taxon>Adineta</taxon>
    </lineage>
</organism>
<feature type="non-terminal residue" evidence="1">
    <location>
        <position position="1"/>
    </location>
</feature>
<dbReference type="AlphaFoldDB" id="A0A816CHZ8"/>
<dbReference type="Proteomes" id="UP000663832">
    <property type="component" value="Unassembled WGS sequence"/>
</dbReference>
<name>A0A816CHZ8_9BILA</name>
<protein>
    <submittedName>
        <fullName evidence="1">Uncharacterized protein</fullName>
    </submittedName>
</protein>
<dbReference type="EMBL" id="CAJNOM010001945">
    <property type="protein sequence ID" value="CAF1622981.1"/>
    <property type="molecule type" value="Genomic_DNA"/>
</dbReference>
<reference evidence="1" key="1">
    <citation type="submission" date="2021-02" db="EMBL/GenBank/DDBJ databases">
        <authorList>
            <person name="Nowell W R."/>
        </authorList>
    </citation>
    <scope>NUCLEOTIDE SEQUENCE</scope>
</reference>
<sequence>NESRKKAKEEKELIYSSLFPSYEFRHSYDIQFINRCTTFEDIDKFISITRNTLHFTVDTESDYYTNQAALMQIAFLPSAGELVLVLLIEVQFLSDRSSCLFS</sequence>
<proteinExistence type="predicted"/>
<keyword evidence="2" id="KW-1185">Reference proteome</keyword>
<dbReference type="OrthoDB" id="10043296at2759"/>
<evidence type="ECO:0000313" key="1">
    <source>
        <dbReference type="EMBL" id="CAF1622981.1"/>
    </source>
</evidence>
<gene>
    <name evidence="1" type="ORF">QVE165_LOCUS55994</name>
</gene>
<evidence type="ECO:0000313" key="2">
    <source>
        <dbReference type="Proteomes" id="UP000663832"/>
    </source>
</evidence>
<accession>A0A816CHZ8</accession>